<name>A0A9P5M029_9HELO</name>
<comment type="caution">
    <text evidence="2">The sequence shown here is derived from an EMBL/GenBank/DDBJ whole genome shotgun (WGS) entry which is preliminary data.</text>
</comment>
<dbReference type="Proteomes" id="UP000710849">
    <property type="component" value="Unassembled WGS sequence"/>
</dbReference>
<proteinExistence type="predicted"/>
<keyword evidence="3" id="KW-1185">Reference proteome</keyword>
<dbReference type="EMBL" id="RCSW01000009">
    <property type="protein sequence ID" value="KAF7945001.1"/>
    <property type="molecule type" value="Genomic_DNA"/>
</dbReference>
<feature type="transmembrane region" description="Helical" evidence="1">
    <location>
        <begin position="354"/>
        <end position="377"/>
    </location>
</feature>
<dbReference type="RefSeq" id="XP_038733483.1">
    <property type="nucleotide sequence ID" value="XM_038876146.1"/>
</dbReference>
<keyword evidence="1" id="KW-1133">Transmembrane helix</keyword>
<dbReference type="GeneID" id="62149223"/>
<keyword evidence="1" id="KW-0812">Transmembrane</keyword>
<gene>
    <name evidence="2" type="ORF">EAE97_005634</name>
</gene>
<sequence length="382" mass="43271">MIRLPVKSQMNTQLTTKKSISRWLFHLVKRRLGIKYPKKRFTAIRLLCRHSKIQFHIFFCPRDSEGDQRITWCCVSKLLLKAQYYLDLNCQECAGYPYVDFKTKSPENMRDIHAILHNVQNVAIRKFRAVSSSGHAHSVTNTFPPTSQALTKLTPKSPALISTTSTSSLLILSTPTSSVWTLSTSTEATSLEFCTNAGENLKKLGEINLVGTKLDEDMFKRTREKDYDLRGAWSKLWLLKPASVYFVRFSVEQRYRVGILQKPLSLPPEVELPVTENVIFHYLNCTNPTGILFWMRKVARKCNTSILDNGAAPIGIHIDEGPNYKVIFCINFVAQVIGGIIALAWSLAKGDFHGAFGFASWFIASVNAILLTLTYWLDEQAL</sequence>
<evidence type="ECO:0000313" key="2">
    <source>
        <dbReference type="EMBL" id="KAF7945001.1"/>
    </source>
</evidence>
<evidence type="ECO:0000256" key="1">
    <source>
        <dbReference type="SAM" id="Phobius"/>
    </source>
</evidence>
<reference evidence="2 3" key="1">
    <citation type="journal article" date="2020" name="Genome Biol. Evol.">
        <title>Comparative genomics of Sclerotiniaceae.</title>
        <authorList>
            <person name="Valero Jimenez C.A."/>
            <person name="Steentjes M."/>
            <person name="Scholten O.E."/>
            <person name="Van Kan J.A.L."/>
        </authorList>
    </citation>
    <scope>NUCLEOTIDE SEQUENCE [LARGE SCALE GENOMIC DNA]</scope>
    <source>
        <strain evidence="2 3">MUCL 94</strain>
    </source>
</reference>
<accession>A0A9P5M029</accession>
<feature type="transmembrane region" description="Helical" evidence="1">
    <location>
        <begin position="326"/>
        <end position="348"/>
    </location>
</feature>
<dbReference type="AlphaFoldDB" id="A0A9P5M029"/>
<evidence type="ECO:0000313" key="3">
    <source>
        <dbReference type="Proteomes" id="UP000710849"/>
    </source>
</evidence>
<protein>
    <submittedName>
        <fullName evidence="2">Uncharacterized protein</fullName>
    </submittedName>
</protein>
<keyword evidence="1" id="KW-0472">Membrane</keyword>
<organism evidence="2 3">
    <name type="scientific">Botrytis byssoidea</name>
    <dbReference type="NCBI Taxonomy" id="139641"/>
    <lineage>
        <taxon>Eukaryota</taxon>
        <taxon>Fungi</taxon>
        <taxon>Dikarya</taxon>
        <taxon>Ascomycota</taxon>
        <taxon>Pezizomycotina</taxon>
        <taxon>Leotiomycetes</taxon>
        <taxon>Helotiales</taxon>
        <taxon>Sclerotiniaceae</taxon>
        <taxon>Botrytis</taxon>
    </lineage>
</organism>